<feature type="transmembrane region" description="Helical" evidence="8">
    <location>
        <begin position="112"/>
        <end position="129"/>
    </location>
</feature>
<keyword evidence="4" id="KW-0125">Carotenoid biosynthesis</keyword>
<evidence type="ECO:0000256" key="8">
    <source>
        <dbReference type="SAM" id="Phobius"/>
    </source>
</evidence>
<sequence>MDKQYTYLLINFLTVLFPVALSFDKRVAFYKNWKFIFPGLFLSGCLFLVWDYVFTLTGVWTFNPEYIVGIYLYRLPLEEILFFFTVPFSCIFIYACLNHYFNKPMPLGPGRYVSFALMGVSLVLVLVFRGSVYTVVTFSLLLALLFYACFILRVTFLNRFYRAYLVSLLPFYIVNGLLTSIPVVLYNDAENMGARVGSIPLEDHFYLMALLLTNLLFFHYFKKK</sequence>
<dbReference type="InterPro" id="IPR017825">
    <property type="entry name" value="Lycopene_cyclase_dom"/>
</dbReference>
<comment type="subcellular location">
    <subcellularLocation>
        <location evidence="1">Membrane</location>
        <topology evidence="1">Multi-pass membrane protein</topology>
    </subcellularLocation>
</comment>
<dbReference type="RefSeq" id="WP_160906997.1">
    <property type="nucleotide sequence ID" value="NZ_WVHS01000002.1"/>
</dbReference>
<keyword evidence="5 8" id="KW-1133">Transmembrane helix</keyword>
<protein>
    <submittedName>
        <fullName evidence="10">Lycopene cyclase domain-containing protein</fullName>
    </submittedName>
</protein>
<accession>A0A7K1XYG9</accession>
<evidence type="ECO:0000256" key="6">
    <source>
        <dbReference type="ARBA" id="ARBA00023136"/>
    </source>
</evidence>
<feature type="transmembrane region" description="Helical" evidence="8">
    <location>
        <begin position="205"/>
        <end position="221"/>
    </location>
</feature>
<organism evidence="10 11">
    <name type="scientific">Hufsiella ginkgonis</name>
    <dbReference type="NCBI Taxonomy" id="2695274"/>
    <lineage>
        <taxon>Bacteria</taxon>
        <taxon>Pseudomonadati</taxon>
        <taxon>Bacteroidota</taxon>
        <taxon>Sphingobacteriia</taxon>
        <taxon>Sphingobacteriales</taxon>
        <taxon>Sphingobacteriaceae</taxon>
        <taxon>Hufsiella</taxon>
    </lineage>
</organism>
<dbReference type="GO" id="GO:0045436">
    <property type="term" value="F:lycopene beta cyclase activity"/>
    <property type="evidence" value="ECO:0007669"/>
    <property type="project" value="UniProtKB-ARBA"/>
</dbReference>
<comment type="caution">
    <text evidence="10">The sequence shown here is derived from an EMBL/GenBank/DDBJ whole genome shotgun (WGS) entry which is preliminary data.</text>
</comment>
<evidence type="ECO:0000313" key="11">
    <source>
        <dbReference type="Proteomes" id="UP000451233"/>
    </source>
</evidence>
<evidence type="ECO:0000256" key="2">
    <source>
        <dbReference type="ARBA" id="ARBA00004829"/>
    </source>
</evidence>
<feature type="transmembrane region" description="Helical" evidence="8">
    <location>
        <begin position="163"/>
        <end position="185"/>
    </location>
</feature>
<feature type="domain" description="Lycopene cyclase" evidence="9">
    <location>
        <begin position="5"/>
        <end position="97"/>
    </location>
</feature>
<dbReference type="GO" id="GO:0016117">
    <property type="term" value="P:carotenoid biosynthetic process"/>
    <property type="evidence" value="ECO:0007669"/>
    <property type="project" value="UniProtKB-KW"/>
</dbReference>
<evidence type="ECO:0000256" key="4">
    <source>
        <dbReference type="ARBA" id="ARBA00022746"/>
    </source>
</evidence>
<keyword evidence="6 8" id="KW-0472">Membrane</keyword>
<gene>
    <name evidence="10" type="ORF">GS398_12070</name>
</gene>
<evidence type="ECO:0000313" key="10">
    <source>
        <dbReference type="EMBL" id="MXV16041.1"/>
    </source>
</evidence>
<dbReference type="GO" id="GO:0016872">
    <property type="term" value="F:intramolecular lyase activity"/>
    <property type="evidence" value="ECO:0007669"/>
    <property type="project" value="InterPro"/>
</dbReference>
<comment type="pathway">
    <text evidence="2">Carotenoid biosynthesis.</text>
</comment>
<dbReference type="AlphaFoldDB" id="A0A7K1XYG9"/>
<feature type="transmembrane region" description="Helical" evidence="8">
    <location>
        <begin position="135"/>
        <end position="156"/>
    </location>
</feature>
<evidence type="ECO:0000256" key="5">
    <source>
        <dbReference type="ARBA" id="ARBA00022989"/>
    </source>
</evidence>
<keyword evidence="7" id="KW-0413">Isomerase</keyword>
<proteinExistence type="predicted"/>
<keyword evidence="3 8" id="KW-0812">Transmembrane</keyword>
<dbReference type="EMBL" id="WVHS01000002">
    <property type="protein sequence ID" value="MXV16041.1"/>
    <property type="molecule type" value="Genomic_DNA"/>
</dbReference>
<evidence type="ECO:0000256" key="1">
    <source>
        <dbReference type="ARBA" id="ARBA00004141"/>
    </source>
</evidence>
<evidence type="ECO:0000259" key="9">
    <source>
        <dbReference type="Pfam" id="PF18916"/>
    </source>
</evidence>
<feature type="transmembrane region" description="Helical" evidence="8">
    <location>
        <begin position="80"/>
        <end position="100"/>
    </location>
</feature>
<dbReference type="Pfam" id="PF18916">
    <property type="entry name" value="Lycopene_cyc"/>
    <property type="match status" value="2"/>
</dbReference>
<dbReference type="Proteomes" id="UP000451233">
    <property type="component" value="Unassembled WGS sequence"/>
</dbReference>
<reference evidence="10 11" key="1">
    <citation type="submission" date="2019-11" db="EMBL/GenBank/DDBJ databases">
        <title>Pedobacter sp. HMF7056 Genome sequencing and assembly.</title>
        <authorList>
            <person name="Kang H."/>
            <person name="Kim H."/>
            <person name="Joh K."/>
        </authorList>
    </citation>
    <scope>NUCLEOTIDE SEQUENCE [LARGE SCALE GENOMIC DNA]</scope>
    <source>
        <strain evidence="10 11">HMF7056</strain>
    </source>
</reference>
<feature type="domain" description="Lycopene cyclase" evidence="9">
    <location>
        <begin position="131"/>
        <end position="221"/>
    </location>
</feature>
<dbReference type="NCBIfam" id="TIGR03462">
    <property type="entry name" value="CarR_dom_SF"/>
    <property type="match status" value="2"/>
</dbReference>
<feature type="transmembrane region" description="Helical" evidence="8">
    <location>
        <begin position="35"/>
        <end position="60"/>
    </location>
</feature>
<evidence type="ECO:0000256" key="7">
    <source>
        <dbReference type="ARBA" id="ARBA00023235"/>
    </source>
</evidence>
<keyword evidence="11" id="KW-1185">Reference proteome</keyword>
<dbReference type="GO" id="GO:0016020">
    <property type="term" value="C:membrane"/>
    <property type="evidence" value="ECO:0007669"/>
    <property type="project" value="UniProtKB-SubCell"/>
</dbReference>
<evidence type="ECO:0000256" key="3">
    <source>
        <dbReference type="ARBA" id="ARBA00022692"/>
    </source>
</evidence>
<name>A0A7K1XYG9_9SPHI</name>
<feature type="transmembrane region" description="Helical" evidence="8">
    <location>
        <begin position="6"/>
        <end position="23"/>
    </location>
</feature>